<comment type="caution">
    <text evidence="1">The sequence shown here is derived from an EMBL/GenBank/DDBJ whole genome shotgun (WGS) entry which is preliminary data.</text>
</comment>
<evidence type="ECO:0000313" key="1">
    <source>
        <dbReference type="EMBL" id="RDY59720.1"/>
    </source>
</evidence>
<reference evidence="1 2" key="1">
    <citation type="submission" date="2018-08" db="EMBL/GenBank/DDBJ databases">
        <title>Muricauda nanhaiensis sp. nov., isolated from seawater of the South China Sea.</title>
        <authorList>
            <person name="Dang Y."/>
        </authorList>
    </citation>
    <scope>NUCLEOTIDE SEQUENCE [LARGE SCALE GENOMIC DNA]</scope>
    <source>
        <strain evidence="1 2">SM1704</strain>
    </source>
</reference>
<gene>
    <name evidence="1" type="ORF">DX873_10170</name>
</gene>
<dbReference type="EMBL" id="QTJX01000002">
    <property type="protein sequence ID" value="RDY59720.1"/>
    <property type="molecule type" value="Genomic_DNA"/>
</dbReference>
<sequence>MTLKGKQHLDALQQETLMILRYYFALLRLFRKKDFDKISRSHFVDRIISMKALENDLVIRISKFDDKNKKTHSLHNLVKELNSHKDIFEIKSKLIEFTTGLRPLKTQRRHKQLAHLESGKEDNDYMIRYNLLPHVKRIVNLLDLITGKTVTYVWKDGSHEKFDLRNEILAKTHIAYLNNN</sequence>
<dbReference type="AlphaFoldDB" id="A0A371JQD2"/>
<dbReference type="OrthoDB" id="797123at2"/>
<evidence type="ECO:0000313" key="2">
    <source>
        <dbReference type="Proteomes" id="UP000261828"/>
    </source>
</evidence>
<dbReference type="RefSeq" id="WP_116184333.1">
    <property type="nucleotide sequence ID" value="NZ_QTJX01000002.1"/>
</dbReference>
<dbReference type="Proteomes" id="UP000261828">
    <property type="component" value="Unassembled WGS sequence"/>
</dbReference>
<protein>
    <recommendedName>
        <fullName evidence="3">HEPN AbiU2-like domain-containing protein</fullName>
    </recommendedName>
</protein>
<proteinExistence type="predicted"/>
<keyword evidence="2" id="KW-1185">Reference proteome</keyword>
<organism evidence="1 2">
    <name type="scientific">Flagellimonas nanhaiensis</name>
    <dbReference type="NCBI Taxonomy" id="2292706"/>
    <lineage>
        <taxon>Bacteria</taxon>
        <taxon>Pseudomonadati</taxon>
        <taxon>Bacteroidota</taxon>
        <taxon>Flavobacteriia</taxon>
        <taxon>Flavobacteriales</taxon>
        <taxon>Flavobacteriaceae</taxon>
        <taxon>Flagellimonas</taxon>
    </lineage>
</organism>
<evidence type="ECO:0008006" key="3">
    <source>
        <dbReference type="Google" id="ProtNLM"/>
    </source>
</evidence>
<name>A0A371JQD2_9FLAO</name>
<accession>A0A371JQD2</accession>